<organism evidence="1 2">
    <name type="scientific">Trifolium medium</name>
    <dbReference type="NCBI Taxonomy" id="97028"/>
    <lineage>
        <taxon>Eukaryota</taxon>
        <taxon>Viridiplantae</taxon>
        <taxon>Streptophyta</taxon>
        <taxon>Embryophyta</taxon>
        <taxon>Tracheophyta</taxon>
        <taxon>Spermatophyta</taxon>
        <taxon>Magnoliopsida</taxon>
        <taxon>eudicotyledons</taxon>
        <taxon>Gunneridae</taxon>
        <taxon>Pentapetalae</taxon>
        <taxon>rosids</taxon>
        <taxon>fabids</taxon>
        <taxon>Fabales</taxon>
        <taxon>Fabaceae</taxon>
        <taxon>Papilionoideae</taxon>
        <taxon>50 kb inversion clade</taxon>
        <taxon>NPAAA clade</taxon>
        <taxon>Hologalegina</taxon>
        <taxon>IRL clade</taxon>
        <taxon>Trifolieae</taxon>
        <taxon>Trifolium</taxon>
    </lineage>
</organism>
<proteinExistence type="predicted"/>
<keyword evidence="2" id="KW-1185">Reference proteome</keyword>
<feature type="non-terminal residue" evidence="1">
    <location>
        <position position="1"/>
    </location>
</feature>
<evidence type="ECO:0000313" key="1">
    <source>
        <dbReference type="EMBL" id="MCI72091.1"/>
    </source>
</evidence>
<dbReference type="Proteomes" id="UP000265520">
    <property type="component" value="Unassembled WGS sequence"/>
</dbReference>
<name>A0A392UEY9_9FABA</name>
<dbReference type="AlphaFoldDB" id="A0A392UEY9"/>
<accession>A0A392UEY9</accession>
<protein>
    <submittedName>
        <fullName evidence="1">Uncharacterized protein</fullName>
    </submittedName>
</protein>
<dbReference type="EMBL" id="LXQA010810332">
    <property type="protein sequence ID" value="MCI72091.1"/>
    <property type="molecule type" value="Genomic_DNA"/>
</dbReference>
<comment type="caution">
    <text evidence="1">The sequence shown here is derived from an EMBL/GenBank/DDBJ whole genome shotgun (WGS) entry which is preliminary data.</text>
</comment>
<sequence>VRYAVRRSSLVWYSPVTYDATSWESVYILISSTSISSASLSPAKKASYSA</sequence>
<evidence type="ECO:0000313" key="2">
    <source>
        <dbReference type="Proteomes" id="UP000265520"/>
    </source>
</evidence>
<reference evidence="1 2" key="1">
    <citation type="journal article" date="2018" name="Front. Plant Sci.">
        <title>Red Clover (Trifolium pratense) and Zigzag Clover (T. medium) - A Picture of Genomic Similarities and Differences.</title>
        <authorList>
            <person name="Dluhosova J."/>
            <person name="Istvanek J."/>
            <person name="Nedelnik J."/>
            <person name="Repkova J."/>
        </authorList>
    </citation>
    <scope>NUCLEOTIDE SEQUENCE [LARGE SCALE GENOMIC DNA]</scope>
    <source>
        <strain evidence="2">cv. 10/8</strain>
        <tissue evidence="1">Leaf</tissue>
    </source>
</reference>